<feature type="compositionally biased region" description="Polar residues" evidence="9">
    <location>
        <begin position="1303"/>
        <end position="1342"/>
    </location>
</feature>
<feature type="compositionally biased region" description="Low complexity" evidence="9">
    <location>
        <begin position="1353"/>
        <end position="1375"/>
    </location>
</feature>
<keyword evidence="8" id="KW-0175">Coiled coil</keyword>
<keyword evidence="12" id="KW-1185">Reference proteome</keyword>
<feature type="compositionally biased region" description="Polar residues" evidence="9">
    <location>
        <begin position="1561"/>
        <end position="1571"/>
    </location>
</feature>
<evidence type="ECO:0000313" key="11">
    <source>
        <dbReference type="EMBL" id="KAJ1523750.1"/>
    </source>
</evidence>
<dbReference type="InterPro" id="IPR025977">
    <property type="entry name" value="Cnd3_C"/>
</dbReference>
<dbReference type="InterPro" id="IPR011989">
    <property type="entry name" value="ARM-like"/>
</dbReference>
<feature type="compositionally biased region" description="Low complexity" evidence="9">
    <location>
        <begin position="1194"/>
        <end position="1208"/>
    </location>
</feature>
<evidence type="ECO:0000256" key="4">
    <source>
        <dbReference type="ARBA" id="ARBA00022618"/>
    </source>
</evidence>
<feature type="compositionally biased region" description="Polar residues" evidence="9">
    <location>
        <begin position="1153"/>
        <end position="1177"/>
    </location>
</feature>
<feature type="compositionally biased region" description="Polar residues" evidence="9">
    <location>
        <begin position="1594"/>
        <end position="1609"/>
    </location>
</feature>
<protein>
    <recommendedName>
        <fullName evidence="10">Nuclear condensin complex subunit 3 C-terminal domain-containing protein</fullName>
    </recommendedName>
</protein>
<dbReference type="SUPFAM" id="SSF48371">
    <property type="entry name" value="ARM repeat"/>
    <property type="match status" value="2"/>
</dbReference>
<dbReference type="PANTHER" id="PTHR14418">
    <property type="entry name" value="CONDENSIN COMPLEX SUBUNIT 3-RELATED"/>
    <property type="match status" value="1"/>
</dbReference>
<name>A0AAV7XGM8_9NEOP</name>
<feature type="compositionally biased region" description="Low complexity" evidence="9">
    <location>
        <begin position="1399"/>
        <end position="1423"/>
    </location>
</feature>
<comment type="subcellular location">
    <subcellularLocation>
        <location evidence="1">Chromosome</location>
    </subcellularLocation>
</comment>
<evidence type="ECO:0000256" key="8">
    <source>
        <dbReference type="SAM" id="Coils"/>
    </source>
</evidence>
<gene>
    <name evidence="11" type="ORF">ONE63_001583</name>
</gene>
<comment type="similarity">
    <text evidence="2">Belongs to the CND3 (condensin subunit 3) family.</text>
</comment>
<evidence type="ECO:0000256" key="7">
    <source>
        <dbReference type="ARBA" id="ARBA00023306"/>
    </source>
</evidence>
<feature type="compositionally biased region" description="Polar residues" evidence="9">
    <location>
        <begin position="1503"/>
        <end position="1525"/>
    </location>
</feature>
<evidence type="ECO:0000259" key="10">
    <source>
        <dbReference type="Pfam" id="PF12719"/>
    </source>
</evidence>
<feature type="compositionally biased region" description="Basic and acidic residues" evidence="9">
    <location>
        <begin position="1087"/>
        <end position="1102"/>
    </location>
</feature>
<feature type="coiled-coil region" evidence="8">
    <location>
        <begin position="508"/>
        <end position="547"/>
    </location>
</feature>
<reference evidence="11" key="1">
    <citation type="submission" date="2022-12" db="EMBL/GenBank/DDBJ databases">
        <title>Chromosome-level genome assembly of the bean flower thrips Megalurothrips usitatus.</title>
        <authorList>
            <person name="Ma L."/>
            <person name="Liu Q."/>
            <person name="Li H."/>
            <person name="Cai W."/>
        </authorList>
    </citation>
    <scope>NUCLEOTIDE SEQUENCE</scope>
    <source>
        <strain evidence="11">Cailab_2022a</strain>
    </source>
</reference>
<dbReference type="GO" id="GO:0007076">
    <property type="term" value="P:mitotic chromosome condensation"/>
    <property type="evidence" value="ECO:0007669"/>
    <property type="project" value="InterPro"/>
</dbReference>
<keyword evidence="5" id="KW-0498">Mitosis</keyword>
<dbReference type="Proteomes" id="UP001075354">
    <property type="component" value="Chromosome 10"/>
</dbReference>
<dbReference type="GO" id="GO:0051301">
    <property type="term" value="P:cell division"/>
    <property type="evidence" value="ECO:0007669"/>
    <property type="project" value="UniProtKB-KW"/>
</dbReference>
<feature type="compositionally biased region" description="Basic and acidic residues" evidence="9">
    <location>
        <begin position="1245"/>
        <end position="1254"/>
    </location>
</feature>
<dbReference type="GO" id="GO:0000793">
    <property type="term" value="C:condensed chromosome"/>
    <property type="evidence" value="ECO:0007669"/>
    <property type="project" value="TreeGrafter"/>
</dbReference>
<feature type="domain" description="Nuclear condensin complex subunit 3 C-terminal" evidence="10">
    <location>
        <begin position="576"/>
        <end position="889"/>
    </location>
</feature>
<feature type="region of interest" description="Disordered" evidence="9">
    <location>
        <begin position="997"/>
        <end position="1609"/>
    </location>
</feature>
<accession>A0AAV7XGM8</accession>
<evidence type="ECO:0000256" key="2">
    <source>
        <dbReference type="ARBA" id="ARBA00006533"/>
    </source>
</evidence>
<evidence type="ECO:0000313" key="12">
    <source>
        <dbReference type="Proteomes" id="UP001075354"/>
    </source>
</evidence>
<evidence type="ECO:0000256" key="9">
    <source>
        <dbReference type="SAM" id="MobiDB-lite"/>
    </source>
</evidence>
<feature type="compositionally biased region" description="Low complexity" evidence="9">
    <location>
        <begin position="1455"/>
        <end position="1467"/>
    </location>
</feature>
<dbReference type="EMBL" id="JAPTSV010000010">
    <property type="protein sequence ID" value="KAJ1523750.1"/>
    <property type="molecule type" value="Genomic_DNA"/>
</dbReference>
<keyword evidence="4" id="KW-0132">Cell division</keyword>
<keyword evidence="6" id="KW-0226">DNA condensation</keyword>
<sequence>MAQVAKKRMQDIFHNSQFSLTSHEKLLKQLKKLYNEVPEDVFLSGFVNNLQVPLIHGEKFRVVENTLNFASRFICSLMQAKPADEVQADDEEEICPFVLNVLKFLFDNHNTEHQAIRFRVCQFINKILNGLGNEASMDDKLCDAISECMMERLQDKAPAVRMQAVLALHRLQDPYDPKCPVMKAFLFHMSSDPSADVRRAVITNIAVTASSVRAILERTNDLKDTVRRTAYVGLAKFGVQRFTIIQRVRLLTDGLKDTSVIVRDCVSKVMLPAWLTYYKGSFLSLLHALDCENSTDVSTLALESLFKSEPIKTVLEELTRLLNEDKVIPVDKLTPENVLYWRVLSKYLETHPEIADSCPIDDPLPEILPELSTFCNYVKHYYEVISIEECEHWVKLQHQYVLIQLLELCKSFDLADEMGRANLQKLCLNFLTNNLVSEDVVPIIVELMVRIIPDVEDRLQALAEAISEVREPMIEQEQESEPVFSAPSLTTEEFRQKELKQASIRVKINELQEDQDEAIRAKDFMKAQILKEEHEKLQAELKALSEIPAPSSPPPPPPPARTEIRDAVKDEIALCKCFRIVREMVQSKTVKNFSATLRSLMQNFVLPCLQQDNSTAIRNKALEALGLFCLLDKSLAQENFVMFCFQIANDEVCEVALKVTFDLLLLYGLETFQIREENGEASTKKKSKKKKNLFVTDMYDEEFDTEEEESQETHTSLSSESNGNTSNLISMLTSLLDSASTAMRNLAMEGLYKLLMACRISSSALLSRLILMWYSPVSEGDEALRQPLGAFLTMYSSHCPRSQETLEQAFLPTLRTLMQAPVTSPLTQIDQDSVARLFISLTRPGVNKFHSKVCHIHNNLATSICNEVMDCDDSTNIGVLLRGLSSLQLSLDDPVYRDELKTLVKRATDVFRTSKEKLFQKHLEKISRQIEMAAEDVSMRTTEVDNTAIASMLDGTQMSTNTVVTDITKAGAPSNHKKNDTLLHPNMHSNIDANAVADADEDDESSQETRNVIPPSPPRSHFRSSDEEEIVAKTHKGRKAKENGPNDVFKKPTTRARPARGRDREVTADSAPASDGDASPVPKRRKASEPDLRAASKSKTVENVKGLKKNNKPVSNSDGQSQGRHKTKETEKVVSERSPKRQINPTEKGATLKTFQNISPPKTQSPVKPSLDLQSGTPPAKRVRKNEREDRILAATSTSSPTRSSARRGVSMQSEAGSLDSPPASAAELKALMAKKALKNMRKKGVPEEPHKTVGSDVDSDASPVPTGRQTRTRARDSTSSPAAQAKSGSKSSQVSSAKSSKTPGSDSDASPMPSSRQTRTPKSSKTPGSDSDASPMPSSRQTRIRARDSSTSSPAAQAKSGSKSSQVSSAKSSKTPGSDSDASPMPPGRQTRTRARDSSTSSPAQAKSGSKSSQVSSAKSSKTPGSDTMPARATRKSLLLSDSEDLSPQPVGTSKASKSMKGSASSENDSQCSSSPMSAVDLANKLKREAKKADKSAEKTGEPSSARRSLRGANNQGPEANSQVTKKRPAKVLKSASSDGFSSESPASGSRASRGKTGEDSSQSTPTQPAKKTRTKVPGKGSPATLVPRRSLRTSNETPSPRTRTGKV</sequence>
<keyword evidence="7" id="KW-0131">Cell cycle</keyword>
<dbReference type="InterPro" id="IPR016024">
    <property type="entry name" value="ARM-type_fold"/>
</dbReference>
<dbReference type="GO" id="GO:0005737">
    <property type="term" value="C:cytoplasm"/>
    <property type="evidence" value="ECO:0007669"/>
    <property type="project" value="TreeGrafter"/>
</dbReference>
<dbReference type="Pfam" id="PF12719">
    <property type="entry name" value="Cnd3"/>
    <property type="match status" value="1"/>
</dbReference>
<feature type="compositionally biased region" description="Basic and acidic residues" evidence="9">
    <location>
        <begin position="1128"/>
        <end position="1139"/>
    </location>
</feature>
<comment type="caution">
    <text evidence="11">The sequence shown here is derived from an EMBL/GenBank/DDBJ whole genome shotgun (WGS) entry which is preliminary data.</text>
</comment>
<dbReference type="InterPro" id="IPR027165">
    <property type="entry name" value="CND3"/>
</dbReference>
<evidence type="ECO:0000256" key="3">
    <source>
        <dbReference type="ARBA" id="ARBA00022454"/>
    </source>
</evidence>
<feature type="compositionally biased region" description="Low complexity" evidence="9">
    <location>
        <begin position="1536"/>
        <end position="1553"/>
    </location>
</feature>
<feature type="compositionally biased region" description="Low complexity" evidence="9">
    <location>
        <begin position="1224"/>
        <end position="1235"/>
    </location>
</feature>
<feature type="compositionally biased region" description="Basic and acidic residues" evidence="9">
    <location>
        <begin position="1040"/>
        <end position="1050"/>
    </location>
</feature>
<evidence type="ECO:0000256" key="5">
    <source>
        <dbReference type="ARBA" id="ARBA00022776"/>
    </source>
</evidence>
<evidence type="ECO:0000256" key="1">
    <source>
        <dbReference type="ARBA" id="ARBA00004286"/>
    </source>
</evidence>
<dbReference type="GO" id="GO:0000796">
    <property type="term" value="C:condensin complex"/>
    <property type="evidence" value="ECO:0007669"/>
    <property type="project" value="InterPro"/>
</dbReference>
<feature type="compositionally biased region" description="Basic and acidic residues" evidence="9">
    <location>
        <begin position="1485"/>
        <end position="1502"/>
    </location>
</feature>
<feature type="compositionally biased region" description="Polar residues" evidence="9">
    <location>
        <begin position="1112"/>
        <end position="1122"/>
    </location>
</feature>
<feature type="compositionally biased region" description="Polar residues" evidence="9">
    <location>
        <begin position="1468"/>
        <end position="1478"/>
    </location>
</feature>
<organism evidence="11 12">
    <name type="scientific">Megalurothrips usitatus</name>
    <name type="common">bean blossom thrips</name>
    <dbReference type="NCBI Taxonomy" id="439358"/>
    <lineage>
        <taxon>Eukaryota</taxon>
        <taxon>Metazoa</taxon>
        <taxon>Ecdysozoa</taxon>
        <taxon>Arthropoda</taxon>
        <taxon>Hexapoda</taxon>
        <taxon>Insecta</taxon>
        <taxon>Pterygota</taxon>
        <taxon>Neoptera</taxon>
        <taxon>Paraneoptera</taxon>
        <taxon>Thysanoptera</taxon>
        <taxon>Terebrantia</taxon>
        <taxon>Thripoidea</taxon>
        <taxon>Thripidae</taxon>
        <taxon>Megalurothrips</taxon>
    </lineage>
</organism>
<evidence type="ECO:0000256" key="6">
    <source>
        <dbReference type="ARBA" id="ARBA00023067"/>
    </source>
</evidence>
<dbReference type="PANTHER" id="PTHR14418:SF5">
    <property type="entry name" value="CONDENSIN COMPLEX SUBUNIT 3"/>
    <property type="match status" value="1"/>
</dbReference>
<dbReference type="Gene3D" id="1.25.10.10">
    <property type="entry name" value="Leucine-rich Repeat Variant"/>
    <property type="match status" value="1"/>
</dbReference>
<keyword evidence="3" id="KW-0158">Chromosome</keyword>
<feature type="compositionally biased region" description="Low complexity" evidence="9">
    <location>
        <begin position="1068"/>
        <end position="1081"/>
    </location>
</feature>
<proteinExistence type="inferred from homology"/>
<feature type="compositionally biased region" description="Low complexity" evidence="9">
    <location>
        <begin position="1280"/>
        <end position="1302"/>
    </location>
</feature>